<dbReference type="Gene3D" id="3.40.50.10480">
    <property type="entry name" value="Probable brix-domain ribosomal biogenesis protein"/>
    <property type="match status" value="1"/>
</dbReference>
<keyword evidence="5" id="KW-1185">Reference proteome</keyword>
<dbReference type="SMART" id="SM00879">
    <property type="entry name" value="Brix"/>
    <property type="match status" value="1"/>
</dbReference>
<dbReference type="InterPro" id="IPR023548">
    <property type="entry name" value="Brix_dom_Rbsml_bgen_prot"/>
</dbReference>
<feature type="domain" description="Brix" evidence="3">
    <location>
        <begin position="25"/>
        <end position="216"/>
    </location>
</feature>
<keyword evidence="1 2" id="KW-0690">Ribosome biogenesis</keyword>
<name>A8MDM9_CALMQ</name>
<sequence>MRCILRYALGAIKVFNPRNYGLGEMVVVLTTSRDASTRLRQFINELELAVPNAVKVNRGRSGLVDLALNALEMGARHIVVFNSFHGNPSSMVIYRIRENSLVKLPYVITLTGVKLLKDILPSRPILGKANTMVTVTQPGVQLALTLSEVFESQLFYGSIDEYRSYDSIMYIRPVKPGCCEVSFIDGLTYAPRGPIIRIRRFKEVNAPGLVVKRLRA</sequence>
<gene>
    <name evidence="4" type="ordered locus">Cmaq_1056</name>
</gene>
<dbReference type="GO" id="GO:0006364">
    <property type="term" value="P:rRNA processing"/>
    <property type="evidence" value="ECO:0007669"/>
    <property type="project" value="InterPro"/>
</dbReference>
<dbReference type="KEGG" id="cma:Cmaq_1056"/>
<evidence type="ECO:0000259" key="3">
    <source>
        <dbReference type="PROSITE" id="PS50833"/>
    </source>
</evidence>
<dbReference type="PROSITE" id="PS50833">
    <property type="entry name" value="BRIX"/>
    <property type="match status" value="1"/>
</dbReference>
<proteinExistence type="inferred from homology"/>
<protein>
    <recommendedName>
        <fullName evidence="2">Probable Brix domain-containing ribosomal biogenesis protein</fullName>
    </recommendedName>
</protein>
<dbReference type="HAMAP" id="MF_00699">
    <property type="entry name" value="BriX"/>
    <property type="match status" value="1"/>
</dbReference>
<dbReference type="HOGENOM" id="CLU_1275258_0_0_2"/>
<evidence type="ECO:0000313" key="4">
    <source>
        <dbReference type="EMBL" id="ABW01885.1"/>
    </source>
</evidence>
<evidence type="ECO:0000313" key="5">
    <source>
        <dbReference type="Proteomes" id="UP000001137"/>
    </source>
</evidence>
<dbReference type="InterPro" id="IPR007109">
    <property type="entry name" value="Brix"/>
</dbReference>
<dbReference type="EMBL" id="CP000852">
    <property type="protein sequence ID" value="ABW01885.1"/>
    <property type="molecule type" value="Genomic_DNA"/>
</dbReference>
<dbReference type="eggNOG" id="arCOG03247">
    <property type="taxonomic scope" value="Archaea"/>
</dbReference>
<evidence type="ECO:0000256" key="2">
    <source>
        <dbReference type="HAMAP-Rule" id="MF_00699"/>
    </source>
</evidence>
<accession>A8MDM9</accession>
<organism evidence="4 5">
    <name type="scientific">Caldivirga maquilingensis (strain ATCC 700844 / DSM 13496 / JCM 10307 / IC-167)</name>
    <dbReference type="NCBI Taxonomy" id="397948"/>
    <lineage>
        <taxon>Archaea</taxon>
        <taxon>Thermoproteota</taxon>
        <taxon>Thermoprotei</taxon>
        <taxon>Thermoproteales</taxon>
        <taxon>Thermoproteaceae</taxon>
        <taxon>Caldivirga</taxon>
    </lineage>
</organism>
<reference evidence="4 5" key="1">
    <citation type="submission" date="2007-10" db="EMBL/GenBank/DDBJ databases">
        <title>Complete sequence of Caldivirga maquilingensis IC-167.</title>
        <authorList>
            <consortium name="US DOE Joint Genome Institute"/>
            <person name="Copeland A."/>
            <person name="Lucas S."/>
            <person name="Lapidus A."/>
            <person name="Barry K."/>
            <person name="Glavina del Rio T."/>
            <person name="Dalin E."/>
            <person name="Tice H."/>
            <person name="Pitluck S."/>
            <person name="Saunders E."/>
            <person name="Brettin T."/>
            <person name="Bruce D."/>
            <person name="Detter J.C."/>
            <person name="Han C."/>
            <person name="Schmutz J."/>
            <person name="Larimer F."/>
            <person name="Land M."/>
            <person name="Hauser L."/>
            <person name="Kyrpides N."/>
            <person name="Ivanova N."/>
            <person name="Biddle J.F."/>
            <person name="Zhang Z."/>
            <person name="Fitz-Gibbon S.T."/>
            <person name="Lowe T.M."/>
            <person name="Saltikov C."/>
            <person name="House C.H."/>
            <person name="Richardson P."/>
        </authorList>
    </citation>
    <scope>NUCLEOTIDE SEQUENCE [LARGE SCALE GENOMIC DNA]</scope>
    <source>
        <strain evidence="5">ATCC 700844 / DSM 13496 / JCM 10307 / IC-167</strain>
    </source>
</reference>
<comment type="function">
    <text evidence="2">Probably involved in the biogenesis of the ribosome.</text>
</comment>
<dbReference type="SUPFAM" id="SSF52954">
    <property type="entry name" value="Class II aaRS ABD-related"/>
    <property type="match status" value="1"/>
</dbReference>
<dbReference type="Proteomes" id="UP000001137">
    <property type="component" value="Chromosome"/>
</dbReference>
<dbReference type="STRING" id="397948.Cmaq_1056"/>
<evidence type="ECO:0000256" key="1">
    <source>
        <dbReference type="ARBA" id="ARBA00022517"/>
    </source>
</evidence>
<dbReference type="AlphaFoldDB" id="A8MDM9"/>
<dbReference type="GO" id="GO:0019843">
    <property type="term" value="F:rRNA binding"/>
    <property type="evidence" value="ECO:0007669"/>
    <property type="project" value="InterPro"/>
</dbReference>